<dbReference type="HOGENOM" id="CLU_009388_5_0_1"/>
<keyword evidence="2" id="KW-1185">Reference proteome</keyword>
<evidence type="ECO:0000313" key="1">
    <source>
        <dbReference type="EMBL" id="EMD36270.1"/>
    </source>
</evidence>
<dbReference type="PANTHER" id="PTHR39596:SF2">
    <property type="entry name" value="HET DOMAIN PROTEIN (AFU_ORTHOLOGUE AFUA_1G17550)-RELATED"/>
    <property type="match status" value="1"/>
</dbReference>
<proteinExistence type="predicted"/>
<dbReference type="OrthoDB" id="2426273at2759"/>
<reference evidence="1 2" key="1">
    <citation type="journal article" date="2012" name="Proc. Natl. Acad. Sci. U.S.A.">
        <title>Comparative genomics of Ceriporiopsis subvermispora and Phanerochaete chrysosporium provide insight into selective ligninolysis.</title>
        <authorList>
            <person name="Fernandez-Fueyo E."/>
            <person name="Ruiz-Duenas F.J."/>
            <person name="Ferreira P."/>
            <person name="Floudas D."/>
            <person name="Hibbett D.S."/>
            <person name="Canessa P."/>
            <person name="Larrondo L.F."/>
            <person name="James T.Y."/>
            <person name="Seelenfreund D."/>
            <person name="Lobos S."/>
            <person name="Polanco R."/>
            <person name="Tello M."/>
            <person name="Honda Y."/>
            <person name="Watanabe T."/>
            <person name="Watanabe T."/>
            <person name="Ryu J.S."/>
            <person name="Kubicek C.P."/>
            <person name="Schmoll M."/>
            <person name="Gaskell J."/>
            <person name="Hammel K.E."/>
            <person name="St John F.J."/>
            <person name="Vanden Wymelenberg A."/>
            <person name="Sabat G."/>
            <person name="Splinter BonDurant S."/>
            <person name="Syed K."/>
            <person name="Yadav J.S."/>
            <person name="Doddapaneni H."/>
            <person name="Subramanian V."/>
            <person name="Lavin J.L."/>
            <person name="Oguiza J.A."/>
            <person name="Perez G."/>
            <person name="Pisabarro A.G."/>
            <person name="Ramirez L."/>
            <person name="Santoyo F."/>
            <person name="Master E."/>
            <person name="Coutinho P.M."/>
            <person name="Henrissat B."/>
            <person name="Lombard V."/>
            <person name="Magnuson J.K."/>
            <person name="Kuees U."/>
            <person name="Hori C."/>
            <person name="Igarashi K."/>
            <person name="Samejima M."/>
            <person name="Held B.W."/>
            <person name="Barry K.W."/>
            <person name="LaButti K.M."/>
            <person name="Lapidus A."/>
            <person name="Lindquist E.A."/>
            <person name="Lucas S.M."/>
            <person name="Riley R."/>
            <person name="Salamov A.A."/>
            <person name="Hoffmeister D."/>
            <person name="Schwenk D."/>
            <person name="Hadar Y."/>
            <person name="Yarden O."/>
            <person name="de Vries R.P."/>
            <person name="Wiebenga A."/>
            <person name="Stenlid J."/>
            <person name="Eastwood D."/>
            <person name="Grigoriev I.V."/>
            <person name="Berka R.M."/>
            <person name="Blanchette R.A."/>
            <person name="Kersten P."/>
            <person name="Martinez A.T."/>
            <person name="Vicuna R."/>
            <person name="Cullen D."/>
        </authorList>
    </citation>
    <scope>NUCLEOTIDE SEQUENCE [LARGE SCALE GENOMIC DNA]</scope>
    <source>
        <strain evidence="1 2">B</strain>
    </source>
</reference>
<dbReference type="Proteomes" id="UP000016930">
    <property type="component" value="Unassembled WGS sequence"/>
</dbReference>
<dbReference type="EMBL" id="KB445798">
    <property type="protein sequence ID" value="EMD36270.1"/>
    <property type="molecule type" value="Genomic_DNA"/>
</dbReference>
<organism evidence="1 2">
    <name type="scientific">Ceriporiopsis subvermispora (strain B)</name>
    <name type="common">White-rot fungus</name>
    <name type="synonym">Gelatoporia subvermispora</name>
    <dbReference type="NCBI Taxonomy" id="914234"/>
    <lineage>
        <taxon>Eukaryota</taxon>
        <taxon>Fungi</taxon>
        <taxon>Dikarya</taxon>
        <taxon>Basidiomycota</taxon>
        <taxon>Agaricomycotina</taxon>
        <taxon>Agaricomycetes</taxon>
        <taxon>Polyporales</taxon>
        <taxon>Gelatoporiaceae</taxon>
        <taxon>Gelatoporia</taxon>
    </lineage>
</organism>
<evidence type="ECO:0008006" key="3">
    <source>
        <dbReference type="Google" id="ProtNLM"/>
    </source>
</evidence>
<evidence type="ECO:0000313" key="2">
    <source>
        <dbReference type="Proteomes" id="UP000016930"/>
    </source>
</evidence>
<dbReference type="PANTHER" id="PTHR39596">
    <property type="match status" value="1"/>
</dbReference>
<sequence length="708" mass="80460">MPYGLDSPSISRTDGTSVTVSEKVAFFQAWLFFGTLAEVCSLCGLDSYPGEFDSESTFDMGNLNGLPMKLFASAQRSWRAGKQLQEQLYAIIRQVQLMITRASDWEDEHEYTLPQCEVLWSIHILLRLLSLAFLCHSPQPYIDSNYNMKISVADMTVDWRPEGQIRFTDFVLSRLLSKGWCRSEVRHLLQGFNVSISASYLERPHAFRNHEACTETTCMAYQIDEKDYRTLHIREDCACAPIGVDPKDLRNVLAFKSIPKITISEDLQLHVVGDEDYPYIAISHVWADGLGNPYQNSLPTCQNRRLRAALWIDTLCIPVAPEFKEYRKLAIRLLSRTYSEAIAVLVLDRELCRFQSRPVPHLEIGIRMMCSGWMKRLWTLQEASIAVSGHGPSNPGNLYIQMADGPVYWNRQLRSFQYKVVRVPKQRLKPSSLTITVQEVKADLLYELHTQVLIDDRLPPMYDIQRPRFETQFQRIMSAVQNRSTSKAEDEPICMASLLGLDLSQVLSVDTAEERMAIFYRLLHEIPTVVIFAHFGTPNPATLNLQLKPFRWAPKSLLRLEDPMIINMAFAAQRFADPPWPLHGLCEQDGLHIQHSGFIFTELALATLRNGQVIENTSDGMQYILSWPGTTPECIGPESQLALVFQTDICSDVVVSLVGRNENPLFAPFEPLYKFHVWTAMLMSDATGTRPLCALYCAEIGPALKFAS</sequence>
<dbReference type="STRING" id="914234.M2QVZ4"/>
<name>M2QVZ4_CERS8</name>
<protein>
    <recommendedName>
        <fullName evidence="3">Heterokaryon incompatibility domain-containing protein</fullName>
    </recommendedName>
</protein>
<gene>
    <name evidence="1" type="ORF">CERSUDRAFT_95612</name>
</gene>
<dbReference type="AlphaFoldDB" id="M2QVZ4"/>
<accession>M2QVZ4</accession>